<sequence>MKEEQINRIKSLLTKNLLSELDEIEKRELNSWREFSEENEELYNRLQNREYIKSRYKDYNRISSKKRAFFFSPMLRRIAAVLVISLIVALSAYQIIIEINEQKTIDRNMHFEDITLIVDGSRIISLNSIEDSTDIENVCVKIDRNTIKYYPQKSKRVAVHRIVVPEIRLFKIILPDESVVWLNSKSSLSYSTDFKGSSRIVNLDGEGFFDIAKDSSRPFSVITDGAKVSVTGTQFNVKAYSEDNKIAATLVEGRINIGYLNSMGEKEGYDMKVGEQSLYNKKAGGLEVTDVNTAIYTSWKEGVYFFDKQRLEDIMRDLARWYGLEVIFKESSVKERVLSGKLSREESPEELLNTFARMVPGHIKIDGRTVTIY</sequence>
<dbReference type="Gene3D" id="3.55.50.30">
    <property type="match status" value="1"/>
</dbReference>
<evidence type="ECO:0000259" key="3">
    <source>
        <dbReference type="Pfam" id="PF16344"/>
    </source>
</evidence>
<feature type="transmembrane region" description="Helical" evidence="1">
    <location>
        <begin position="74"/>
        <end position="96"/>
    </location>
</feature>
<evidence type="ECO:0000259" key="2">
    <source>
        <dbReference type="Pfam" id="PF04773"/>
    </source>
</evidence>
<dbReference type="PANTHER" id="PTHR30273:SF2">
    <property type="entry name" value="PROTEIN FECR"/>
    <property type="match status" value="1"/>
</dbReference>
<dbReference type="EMBL" id="VSSQ01000389">
    <property type="protein sequence ID" value="MPL93353.1"/>
    <property type="molecule type" value="Genomic_DNA"/>
</dbReference>
<dbReference type="Gene3D" id="2.60.120.1440">
    <property type="match status" value="1"/>
</dbReference>
<dbReference type="Pfam" id="PF16344">
    <property type="entry name" value="FecR_C"/>
    <property type="match status" value="1"/>
</dbReference>
<protein>
    <recommendedName>
        <fullName evidence="5">FecR protein domain-containing protein</fullName>
    </recommendedName>
</protein>
<evidence type="ECO:0008006" key="5">
    <source>
        <dbReference type="Google" id="ProtNLM"/>
    </source>
</evidence>
<organism evidence="4">
    <name type="scientific">bioreactor metagenome</name>
    <dbReference type="NCBI Taxonomy" id="1076179"/>
    <lineage>
        <taxon>unclassified sequences</taxon>
        <taxon>metagenomes</taxon>
        <taxon>ecological metagenomes</taxon>
    </lineage>
</organism>
<dbReference type="PIRSF" id="PIRSF018266">
    <property type="entry name" value="FecR"/>
    <property type="match status" value="1"/>
</dbReference>
<dbReference type="Pfam" id="PF04773">
    <property type="entry name" value="FecR"/>
    <property type="match status" value="1"/>
</dbReference>
<feature type="domain" description="Protein FecR C-terminal" evidence="3">
    <location>
        <begin position="304"/>
        <end position="372"/>
    </location>
</feature>
<dbReference type="InterPro" id="IPR012373">
    <property type="entry name" value="Ferrdict_sens_TM"/>
</dbReference>
<dbReference type="PANTHER" id="PTHR30273">
    <property type="entry name" value="PERIPLASMIC SIGNAL SENSOR AND SIGMA FACTOR ACTIVATOR FECR-RELATED"/>
    <property type="match status" value="1"/>
</dbReference>
<dbReference type="GO" id="GO:0016989">
    <property type="term" value="F:sigma factor antagonist activity"/>
    <property type="evidence" value="ECO:0007669"/>
    <property type="project" value="TreeGrafter"/>
</dbReference>
<keyword evidence="1" id="KW-0812">Transmembrane</keyword>
<evidence type="ECO:0000313" key="4">
    <source>
        <dbReference type="EMBL" id="MPL93353.1"/>
    </source>
</evidence>
<feature type="domain" description="FecR protein" evidence="2">
    <location>
        <begin position="171"/>
        <end position="255"/>
    </location>
</feature>
<keyword evidence="1" id="KW-1133">Transmembrane helix</keyword>
<evidence type="ECO:0000256" key="1">
    <source>
        <dbReference type="SAM" id="Phobius"/>
    </source>
</evidence>
<keyword evidence="1" id="KW-0472">Membrane</keyword>
<gene>
    <name evidence="4" type="ORF">SDC9_39479</name>
</gene>
<dbReference type="InterPro" id="IPR032508">
    <property type="entry name" value="FecR_C"/>
</dbReference>
<name>A0A644VSG9_9ZZZZ</name>
<accession>A0A644VSG9</accession>
<dbReference type="AlphaFoldDB" id="A0A644VSG9"/>
<dbReference type="InterPro" id="IPR006860">
    <property type="entry name" value="FecR"/>
</dbReference>
<reference evidence="4" key="1">
    <citation type="submission" date="2019-08" db="EMBL/GenBank/DDBJ databases">
        <authorList>
            <person name="Kucharzyk K."/>
            <person name="Murdoch R.W."/>
            <person name="Higgins S."/>
            <person name="Loffler F."/>
        </authorList>
    </citation>
    <scope>NUCLEOTIDE SEQUENCE</scope>
</reference>
<proteinExistence type="predicted"/>
<comment type="caution">
    <text evidence="4">The sequence shown here is derived from an EMBL/GenBank/DDBJ whole genome shotgun (WGS) entry which is preliminary data.</text>
</comment>